<feature type="compositionally biased region" description="Low complexity" evidence="1">
    <location>
        <begin position="394"/>
        <end position="407"/>
    </location>
</feature>
<feature type="compositionally biased region" description="Acidic residues" evidence="1">
    <location>
        <begin position="305"/>
        <end position="318"/>
    </location>
</feature>
<feature type="compositionally biased region" description="Basic and acidic residues" evidence="1">
    <location>
        <begin position="192"/>
        <end position="201"/>
    </location>
</feature>
<evidence type="ECO:0000313" key="2">
    <source>
        <dbReference type="EMBL" id="CAA9407708.1"/>
    </source>
</evidence>
<feature type="non-terminal residue" evidence="2">
    <location>
        <position position="1"/>
    </location>
</feature>
<protein>
    <submittedName>
        <fullName evidence="2">Uncharacterized protein</fullName>
    </submittedName>
</protein>
<evidence type="ECO:0000256" key="1">
    <source>
        <dbReference type="SAM" id="MobiDB-lite"/>
    </source>
</evidence>
<feature type="compositionally biased region" description="Basic residues" evidence="1">
    <location>
        <begin position="136"/>
        <end position="166"/>
    </location>
</feature>
<feature type="compositionally biased region" description="Basic and acidic residues" evidence="1">
    <location>
        <begin position="294"/>
        <end position="303"/>
    </location>
</feature>
<dbReference type="AlphaFoldDB" id="A0A6J4PEC3"/>
<feature type="compositionally biased region" description="Basic residues" evidence="1">
    <location>
        <begin position="17"/>
        <end position="46"/>
    </location>
</feature>
<feature type="compositionally biased region" description="Basic and acidic residues" evidence="1">
    <location>
        <begin position="167"/>
        <end position="182"/>
    </location>
</feature>
<feature type="compositionally biased region" description="Basic residues" evidence="1">
    <location>
        <begin position="408"/>
        <end position="423"/>
    </location>
</feature>
<feature type="compositionally biased region" description="Basic and acidic residues" evidence="1">
    <location>
        <begin position="347"/>
        <end position="367"/>
    </location>
</feature>
<feature type="compositionally biased region" description="Gly residues" evidence="1">
    <location>
        <begin position="440"/>
        <end position="450"/>
    </location>
</feature>
<gene>
    <name evidence="2" type="ORF">AVDCRST_MAG06-2650</name>
</gene>
<feature type="compositionally biased region" description="Basic and acidic residues" evidence="1">
    <location>
        <begin position="235"/>
        <end position="249"/>
    </location>
</feature>
<accession>A0A6J4PEC3</accession>
<dbReference type="EMBL" id="CADCUP010000175">
    <property type="protein sequence ID" value="CAA9407708.1"/>
    <property type="molecule type" value="Genomic_DNA"/>
</dbReference>
<feature type="non-terminal residue" evidence="2">
    <location>
        <position position="450"/>
    </location>
</feature>
<feature type="region of interest" description="Disordered" evidence="1">
    <location>
        <begin position="122"/>
        <end position="450"/>
    </location>
</feature>
<feature type="compositionally biased region" description="Basic and acidic residues" evidence="1">
    <location>
        <begin position="260"/>
        <end position="276"/>
    </location>
</feature>
<organism evidence="2">
    <name type="scientific">uncultured Nocardioides sp</name>
    <dbReference type="NCBI Taxonomy" id="198441"/>
    <lineage>
        <taxon>Bacteria</taxon>
        <taxon>Bacillati</taxon>
        <taxon>Actinomycetota</taxon>
        <taxon>Actinomycetes</taxon>
        <taxon>Propionibacteriales</taxon>
        <taxon>Nocardioidaceae</taxon>
        <taxon>Nocardioides</taxon>
        <taxon>environmental samples</taxon>
    </lineage>
</organism>
<sequence length="450" mass="51336">ALSPSNPLRPRPGGRAGPHRRSPDRRHRTRRLGTRPARQRRDPRRLHRLRLRPVRHAGPEEDGRLAAPLPLPGRRHLHLRGLPRLPRAAQPLARLGLHPARRRLAAAAHRARAAGVLPAAVPPIPGRLQDQPQLRPGRHLRRGATTGRHRGRQERRRRARARHRPRQHDLVRPRGLRPDQHRVPRVGAALHPRLDHPGDRARVRRRHVLQRLLGHQDARRRPRAAARPVQPPVPHLDRPLGRHPQHLDVLHPGGRLAPGRPHEAVPRRSRRDLGRRHDQHRQQLPRPRPRFGRRPRELVRWAQDDLPELPAPDEDEGEGEPRQGAPVLPHRPRDVRRQGQRPLQQGDAERGRAVADRSRREGVEEVHAPPLGVVPRRRLRAGAQGRLGRRRRAPAPAGPQRRGPWAAARHRRLRPPHRGRRPRLPAGQEPVGDGHDDTRGVGGPGRRPEV</sequence>
<proteinExistence type="predicted"/>
<name>A0A6J4PEC3_9ACTN</name>
<feature type="region of interest" description="Disordered" evidence="1">
    <location>
        <begin position="1"/>
        <end position="46"/>
    </location>
</feature>
<reference evidence="2" key="1">
    <citation type="submission" date="2020-02" db="EMBL/GenBank/DDBJ databases">
        <authorList>
            <person name="Meier V. D."/>
        </authorList>
    </citation>
    <scope>NUCLEOTIDE SEQUENCE</scope>
    <source>
        <strain evidence="2">AVDCRST_MAG06</strain>
    </source>
</reference>